<dbReference type="EMBL" id="FNRJ01000003">
    <property type="protein sequence ID" value="SEA42290.1"/>
    <property type="molecule type" value="Genomic_DNA"/>
</dbReference>
<evidence type="ECO:0000259" key="1">
    <source>
        <dbReference type="PROSITE" id="PS51833"/>
    </source>
</evidence>
<gene>
    <name evidence="2" type="ORF">SAMN02745729_103151</name>
</gene>
<dbReference type="InterPro" id="IPR052340">
    <property type="entry name" value="RNase_Y/CdgJ"/>
</dbReference>
<dbReference type="SUPFAM" id="SSF141868">
    <property type="entry name" value="EAL domain-like"/>
    <property type="match status" value="1"/>
</dbReference>
<dbReference type="InterPro" id="IPR035919">
    <property type="entry name" value="EAL_sf"/>
</dbReference>
<dbReference type="InterPro" id="IPR014408">
    <property type="entry name" value="dGMP_Pdiesterase_EAL/HD-GYP"/>
</dbReference>
<dbReference type="PROSITE" id="PS51833">
    <property type="entry name" value="HDOD"/>
    <property type="match status" value="1"/>
</dbReference>
<dbReference type="PANTHER" id="PTHR33525">
    <property type="match status" value="1"/>
</dbReference>
<evidence type="ECO:0000313" key="2">
    <source>
        <dbReference type="EMBL" id="SEA42290.1"/>
    </source>
</evidence>
<organism evidence="2 3">
    <name type="scientific">Marinobacterium iners DSM 11526</name>
    <dbReference type="NCBI Taxonomy" id="1122198"/>
    <lineage>
        <taxon>Bacteria</taxon>
        <taxon>Pseudomonadati</taxon>
        <taxon>Pseudomonadota</taxon>
        <taxon>Gammaproteobacteria</taxon>
        <taxon>Oceanospirillales</taxon>
        <taxon>Oceanospirillaceae</taxon>
        <taxon>Marinobacterium</taxon>
    </lineage>
</organism>
<dbReference type="InterPro" id="IPR013976">
    <property type="entry name" value="HDOD"/>
</dbReference>
<dbReference type="OrthoDB" id="9804751at2"/>
<dbReference type="PANTHER" id="PTHR33525:SF4">
    <property type="entry name" value="CYCLIC DI-GMP PHOSPHODIESTERASE CDGJ"/>
    <property type="match status" value="1"/>
</dbReference>
<name>A0A1H4B2C8_9GAMM</name>
<dbReference type="AlphaFoldDB" id="A0A1H4B2C8"/>
<dbReference type="Gene3D" id="1.10.3210.10">
    <property type="entry name" value="Hypothetical protein af1432"/>
    <property type="match status" value="1"/>
</dbReference>
<protein>
    <submittedName>
        <fullName evidence="2">EAL and modified HD-GYP domain-containing signal transduction protein</fullName>
    </submittedName>
</protein>
<dbReference type="Gene3D" id="3.20.20.450">
    <property type="entry name" value="EAL domain"/>
    <property type="match status" value="1"/>
</dbReference>
<proteinExistence type="predicted"/>
<dbReference type="SUPFAM" id="SSF109604">
    <property type="entry name" value="HD-domain/PDEase-like"/>
    <property type="match status" value="1"/>
</dbReference>
<dbReference type="Pfam" id="PF08668">
    <property type="entry name" value="HDOD"/>
    <property type="match status" value="1"/>
</dbReference>
<dbReference type="Proteomes" id="UP000242469">
    <property type="component" value="Unassembled WGS sequence"/>
</dbReference>
<reference evidence="3" key="1">
    <citation type="submission" date="2016-10" db="EMBL/GenBank/DDBJ databases">
        <authorList>
            <person name="Varghese N."/>
            <person name="Submissions S."/>
        </authorList>
    </citation>
    <scope>NUCLEOTIDE SEQUENCE [LARGE SCALE GENOMIC DNA]</scope>
    <source>
        <strain evidence="3">DSM 11526</strain>
    </source>
</reference>
<evidence type="ECO:0000313" key="3">
    <source>
        <dbReference type="Proteomes" id="UP000242469"/>
    </source>
</evidence>
<dbReference type="RefSeq" id="WP_091824225.1">
    <property type="nucleotide sequence ID" value="NZ_FNRJ01000003.1"/>
</dbReference>
<dbReference type="PIRSF" id="PIRSF003180">
    <property type="entry name" value="DiGMPpdiest_YuxH"/>
    <property type="match status" value="1"/>
</dbReference>
<feature type="domain" description="HDOD" evidence="1">
    <location>
        <begin position="207"/>
        <end position="392"/>
    </location>
</feature>
<keyword evidence="3" id="KW-1185">Reference proteome</keyword>
<sequence>MDSNTERGQPLLARQPIFDHQQRVIAYDLLYKEDEHLNAMLQTDPEAESSSEVILHAYTSISDQGEVKRVPAFIQIAPRMILEGTMPTLPAKQVVICIRLTEPGNMDLLRALHKMSKDGYRIALTDFRFSPEYDTALKIAKIIKIDVGQLDREEIRRQAELLAPYKSTLLATNITSFDTLEHCIESGYKLFQGSFLSKPKVVKGRKVNANQIALMQLMQELQKPNATPEKLEDLIIRDPILTYKLLRIVNSAAYSLVRQVESIAEAVVLLGMEQIRKWATLIAMTANRDKPEELTRILLTRGHMCEMIALSEHQPNPSGFFMVGMMSGLHAMLDIDQETLLEQLPLGEDIKAALARGEGKMGQLLRQVIAYESGDWDQLPSDFDISLYEATYRHSLKWTKESMQAMYE</sequence>
<dbReference type="STRING" id="1122198.SAMN02745729_103151"/>
<accession>A0A1H4B2C8</accession>